<sequence>MEDGNPSFTVDEALVSMGFGKFQLYVLAYAGMAWIAEAMEMMLLSFVGPAVQSLWNLSAREESLITSVVFAGMLIGAYSWGIVADEYGRRKGFIITAVVTFVAGFLSAFAPNYSSLIILRCFVGLGLGGGPVLASWYLEFIPAPNRGTWMVVFSAFWTVGTIFEASLAWLIMPSLGWRWLLALSSVPSSLLLLFYRWTPESPRYLVLQGRKAEALSILEKIARMNGTQLPKGVLGSEMETELEENKALPTENTHLLKPGEIEEPPAVSKIVLKSDNKGPGFPLLALLSPQLIKRTLLLWVVFFGNAFAYYGVVLLTTELNNSQNNCYPTKQGLRHSSNDVNYKDVFIASFAEFPGLLISAAMVDRLGRKVSMSSMLFICCIFLLPLLTHQSPTLTTVLLFCCRICISAAFTVVYIYAPEIYPTAIRTTGVGVGSSVGRIGGVLCPLVAVGLVHGCHQTVAVLLFEIVILASGICVCLFPFETSGRDLTDNISSSKQPPSSSV</sequence>
<dbReference type="Pfam" id="PF07690">
    <property type="entry name" value="MFS_1"/>
    <property type="match status" value="1"/>
</dbReference>
<dbReference type="InterPro" id="IPR005828">
    <property type="entry name" value="MFS_sugar_transport-like"/>
</dbReference>
<gene>
    <name evidence="8" type="ORF">ANE_LOCUS7891</name>
</gene>
<dbReference type="InterPro" id="IPR020846">
    <property type="entry name" value="MFS_dom"/>
</dbReference>
<keyword evidence="4 6" id="KW-1133">Transmembrane helix</keyword>
<evidence type="ECO:0000256" key="2">
    <source>
        <dbReference type="ARBA" id="ARBA00022448"/>
    </source>
</evidence>
<dbReference type="FunFam" id="1.20.1250.20:FF:000232">
    <property type="entry name" value="Organic cation/carnitine transporter 7"/>
    <property type="match status" value="1"/>
</dbReference>
<proteinExistence type="predicted"/>
<dbReference type="AlphaFoldDB" id="A0A565B6Y9"/>
<feature type="transmembrane region" description="Helical" evidence="6">
    <location>
        <begin position="459"/>
        <end position="480"/>
    </location>
</feature>
<dbReference type="PANTHER" id="PTHR23511">
    <property type="entry name" value="SYNAPTIC VESICLE GLYCOPROTEIN 2"/>
    <property type="match status" value="1"/>
</dbReference>
<dbReference type="InterPro" id="IPR005829">
    <property type="entry name" value="Sugar_transporter_CS"/>
</dbReference>
<feature type="domain" description="Major facilitator superfamily (MFS) profile" evidence="7">
    <location>
        <begin position="26"/>
        <end position="483"/>
    </location>
</feature>
<keyword evidence="3 6" id="KW-0812">Transmembrane</keyword>
<protein>
    <recommendedName>
        <fullName evidence="7">Major facilitator superfamily (MFS) profile domain-containing protein</fullName>
    </recommendedName>
</protein>
<feature type="transmembrane region" description="Helical" evidence="6">
    <location>
        <begin position="429"/>
        <end position="453"/>
    </location>
</feature>
<feature type="transmembrane region" description="Helical" evidence="6">
    <location>
        <begin position="24"/>
        <end position="44"/>
    </location>
</feature>
<dbReference type="Pfam" id="PF00083">
    <property type="entry name" value="Sugar_tr"/>
    <property type="match status" value="1"/>
</dbReference>
<evidence type="ECO:0000256" key="1">
    <source>
        <dbReference type="ARBA" id="ARBA00004141"/>
    </source>
</evidence>
<evidence type="ECO:0000313" key="8">
    <source>
        <dbReference type="EMBL" id="VVA97446.1"/>
    </source>
</evidence>
<name>A0A565B6Y9_9BRAS</name>
<evidence type="ECO:0000313" key="9">
    <source>
        <dbReference type="Proteomes" id="UP000489600"/>
    </source>
</evidence>
<feature type="transmembrane region" description="Helical" evidence="6">
    <location>
        <begin position="345"/>
        <end position="363"/>
    </location>
</feature>
<keyword evidence="9" id="KW-1185">Reference proteome</keyword>
<evidence type="ECO:0000256" key="4">
    <source>
        <dbReference type="ARBA" id="ARBA00022989"/>
    </source>
</evidence>
<feature type="transmembrane region" description="Helical" evidence="6">
    <location>
        <begin position="64"/>
        <end position="81"/>
    </location>
</feature>
<keyword evidence="5 6" id="KW-0472">Membrane</keyword>
<comment type="subcellular location">
    <subcellularLocation>
        <location evidence="1">Membrane</location>
        <topology evidence="1">Multi-pass membrane protein</topology>
    </subcellularLocation>
</comment>
<dbReference type="GO" id="GO:0016020">
    <property type="term" value="C:membrane"/>
    <property type="evidence" value="ECO:0007669"/>
    <property type="project" value="UniProtKB-SubCell"/>
</dbReference>
<feature type="transmembrane region" description="Helical" evidence="6">
    <location>
        <begin position="117"/>
        <end position="138"/>
    </location>
</feature>
<dbReference type="InterPro" id="IPR036259">
    <property type="entry name" value="MFS_trans_sf"/>
</dbReference>
<dbReference type="PANTHER" id="PTHR23511:SF5">
    <property type="entry name" value="MAJOR FACILITATOR-TYPE TRANSPORTER HXNZ-RELATED"/>
    <property type="match status" value="1"/>
</dbReference>
<dbReference type="EMBL" id="CABITT030000003">
    <property type="protein sequence ID" value="VVA97446.1"/>
    <property type="molecule type" value="Genomic_DNA"/>
</dbReference>
<comment type="caution">
    <text evidence="8">The sequence shown here is derived from an EMBL/GenBank/DDBJ whole genome shotgun (WGS) entry which is preliminary data.</text>
</comment>
<feature type="transmembrane region" description="Helical" evidence="6">
    <location>
        <begin position="394"/>
        <end position="417"/>
    </location>
</feature>
<dbReference type="InterPro" id="IPR011701">
    <property type="entry name" value="MFS"/>
</dbReference>
<evidence type="ECO:0000256" key="5">
    <source>
        <dbReference type="ARBA" id="ARBA00023136"/>
    </source>
</evidence>
<accession>A0A565B6Y9</accession>
<evidence type="ECO:0000256" key="3">
    <source>
        <dbReference type="ARBA" id="ARBA00022692"/>
    </source>
</evidence>
<organism evidence="8 9">
    <name type="scientific">Arabis nemorensis</name>
    <dbReference type="NCBI Taxonomy" id="586526"/>
    <lineage>
        <taxon>Eukaryota</taxon>
        <taxon>Viridiplantae</taxon>
        <taxon>Streptophyta</taxon>
        <taxon>Embryophyta</taxon>
        <taxon>Tracheophyta</taxon>
        <taxon>Spermatophyta</taxon>
        <taxon>Magnoliopsida</taxon>
        <taxon>eudicotyledons</taxon>
        <taxon>Gunneridae</taxon>
        <taxon>Pentapetalae</taxon>
        <taxon>rosids</taxon>
        <taxon>malvids</taxon>
        <taxon>Brassicales</taxon>
        <taxon>Brassicaceae</taxon>
        <taxon>Arabideae</taxon>
        <taxon>Arabis</taxon>
    </lineage>
</organism>
<dbReference type="PROSITE" id="PS50850">
    <property type="entry name" value="MFS"/>
    <property type="match status" value="1"/>
</dbReference>
<dbReference type="GO" id="GO:0022857">
    <property type="term" value="F:transmembrane transporter activity"/>
    <property type="evidence" value="ECO:0007669"/>
    <property type="project" value="InterPro"/>
</dbReference>
<evidence type="ECO:0000256" key="6">
    <source>
        <dbReference type="SAM" id="Phobius"/>
    </source>
</evidence>
<feature type="transmembrane region" description="Helical" evidence="6">
    <location>
        <begin position="296"/>
        <end position="315"/>
    </location>
</feature>
<dbReference type="Gene3D" id="1.20.1250.20">
    <property type="entry name" value="MFS general substrate transporter like domains"/>
    <property type="match status" value="1"/>
</dbReference>
<feature type="transmembrane region" description="Helical" evidence="6">
    <location>
        <begin position="370"/>
        <end position="388"/>
    </location>
</feature>
<keyword evidence="2" id="KW-0813">Transport</keyword>
<dbReference type="PROSITE" id="PS00216">
    <property type="entry name" value="SUGAR_TRANSPORT_1"/>
    <property type="match status" value="1"/>
</dbReference>
<dbReference type="OrthoDB" id="4139357at2759"/>
<dbReference type="SUPFAM" id="SSF103473">
    <property type="entry name" value="MFS general substrate transporter"/>
    <property type="match status" value="1"/>
</dbReference>
<feature type="transmembrane region" description="Helical" evidence="6">
    <location>
        <begin position="177"/>
        <end position="195"/>
    </location>
</feature>
<feature type="transmembrane region" description="Helical" evidence="6">
    <location>
        <begin position="150"/>
        <end position="171"/>
    </location>
</feature>
<reference evidence="8" key="1">
    <citation type="submission" date="2019-07" db="EMBL/GenBank/DDBJ databases">
        <authorList>
            <person name="Dittberner H."/>
        </authorList>
    </citation>
    <scope>NUCLEOTIDE SEQUENCE [LARGE SCALE GENOMIC DNA]</scope>
</reference>
<dbReference type="Proteomes" id="UP000489600">
    <property type="component" value="Unassembled WGS sequence"/>
</dbReference>
<evidence type="ECO:0000259" key="7">
    <source>
        <dbReference type="PROSITE" id="PS50850"/>
    </source>
</evidence>
<feature type="transmembrane region" description="Helical" evidence="6">
    <location>
        <begin position="93"/>
        <end position="111"/>
    </location>
</feature>